<reference evidence="1 2" key="1">
    <citation type="submission" date="2020-04" db="EMBL/GenBank/DDBJ databases">
        <authorList>
            <person name="Wallbank WR R."/>
            <person name="Pardo Diaz C."/>
            <person name="Kozak K."/>
            <person name="Martin S."/>
            <person name="Jiggins C."/>
            <person name="Moest M."/>
            <person name="Warren A I."/>
            <person name="Byers J.R.P. K."/>
            <person name="Montejo-Kovacevich G."/>
            <person name="Yen C E."/>
        </authorList>
    </citation>
    <scope>NUCLEOTIDE SEQUENCE [LARGE SCALE GENOMIC DNA]</scope>
</reference>
<protein>
    <submittedName>
        <fullName evidence="1">Uncharacterized protein</fullName>
    </submittedName>
</protein>
<gene>
    <name evidence="1" type="ORF">APLA_LOCUS13639</name>
</gene>
<name>A0A8S1AY03_ARCPL</name>
<comment type="caution">
    <text evidence="1">The sequence shown here is derived from an EMBL/GenBank/DDBJ whole genome shotgun (WGS) entry which is preliminary data.</text>
</comment>
<dbReference type="OrthoDB" id="7464812at2759"/>
<evidence type="ECO:0000313" key="2">
    <source>
        <dbReference type="Proteomes" id="UP000494256"/>
    </source>
</evidence>
<proteinExistence type="predicted"/>
<dbReference type="EMBL" id="CADEBD010000360">
    <property type="protein sequence ID" value="CAB3251507.1"/>
    <property type="molecule type" value="Genomic_DNA"/>
</dbReference>
<dbReference type="Proteomes" id="UP000494256">
    <property type="component" value="Unassembled WGS sequence"/>
</dbReference>
<organism evidence="1 2">
    <name type="scientific">Arctia plantaginis</name>
    <name type="common">Wood tiger moth</name>
    <name type="synonym">Phalaena plantaginis</name>
    <dbReference type="NCBI Taxonomy" id="874455"/>
    <lineage>
        <taxon>Eukaryota</taxon>
        <taxon>Metazoa</taxon>
        <taxon>Ecdysozoa</taxon>
        <taxon>Arthropoda</taxon>
        <taxon>Hexapoda</taxon>
        <taxon>Insecta</taxon>
        <taxon>Pterygota</taxon>
        <taxon>Neoptera</taxon>
        <taxon>Endopterygota</taxon>
        <taxon>Lepidoptera</taxon>
        <taxon>Glossata</taxon>
        <taxon>Ditrysia</taxon>
        <taxon>Noctuoidea</taxon>
        <taxon>Erebidae</taxon>
        <taxon>Arctiinae</taxon>
        <taxon>Arctia</taxon>
    </lineage>
</organism>
<sequence>MSIGEKWLLCTFRSVMKIQKILQNRDIFSYTKKNEALIVDRRKEFESNLDIEKTLEICSELCREYVSDDGEEINDVVGRIPNENPFAELYHNPK</sequence>
<accession>A0A8S1AY03</accession>
<dbReference type="AlphaFoldDB" id="A0A8S1AY03"/>
<evidence type="ECO:0000313" key="1">
    <source>
        <dbReference type="EMBL" id="CAB3251507.1"/>
    </source>
</evidence>